<sequence>EPIPATSLGGVCQLLHRDASGWGSLAPLT</sequence>
<proteinExistence type="predicted"/>
<protein>
    <submittedName>
        <fullName evidence="1">Uncharacterized protein</fullName>
    </submittedName>
</protein>
<dbReference type="EMBL" id="CADCTY010000069">
    <property type="protein sequence ID" value="CAA9298450.1"/>
    <property type="molecule type" value="Genomic_DNA"/>
</dbReference>
<accession>A0A6J4K8Q4</accession>
<feature type="non-terminal residue" evidence="1">
    <location>
        <position position="29"/>
    </location>
</feature>
<evidence type="ECO:0000313" key="1">
    <source>
        <dbReference type="EMBL" id="CAA9298450.1"/>
    </source>
</evidence>
<dbReference type="AlphaFoldDB" id="A0A6J4K8Q4"/>
<reference evidence="1" key="1">
    <citation type="submission" date="2020-02" db="EMBL/GenBank/DDBJ databases">
        <authorList>
            <person name="Meier V. D."/>
        </authorList>
    </citation>
    <scope>NUCLEOTIDE SEQUENCE</scope>
    <source>
        <strain evidence="1">AVDCRST_MAG94</strain>
    </source>
</reference>
<gene>
    <name evidence="1" type="ORF">AVDCRST_MAG94-185</name>
</gene>
<name>A0A6J4K8Q4_9CYAN</name>
<organism evidence="1">
    <name type="scientific">uncultured Leptolyngbya sp</name>
    <dbReference type="NCBI Taxonomy" id="332963"/>
    <lineage>
        <taxon>Bacteria</taxon>
        <taxon>Bacillati</taxon>
        <taxon>Cyanobacteriota</taxon>
        <taxon>Cyanophyceae</taxon>
        <taxon>Leptolyngbyales</taxon>
        <taxon>Leptolyngbyaceae</taxon>
        <taxon>Leptolyngbya group</taxon>
        <taxon>Leptolyngbya</taxon>
        <taxon>environmental samples</taxon>
    </lineage>
</organism>
<feature type="non-terminal residue" evidence="1">
    <location>
        <position position="1"/>
    </location>
</feature>